<protein>
    <submittedName>
        <fullName evidence="2">Uncharacterized protein</fullName>
    </submittedName>
</protein>
<organism evidence="1 2">
    <name type="scientific">Mesorhabditis belari</name>
    <dbReference type="NCBI Taxonomy" id="2138241"/>
    <lineage>
        <taxon>Eukaryota</taxon>
        <taxon>Metazoa</taxon>
        <taxon>Ecdysozoa</taxon>
        <taxon>Nematoda</taxon>
        <taxon>Chromadorea</taxon>
        <taxon>Rhabditida</taxon>
        <taxon>Rhabditina</taxon>
        <taxon>Rhabditomorpha</taxon>
        <taxon>Rhabditoidea</taxon>
        <taxon>Rhabditidae</taxon>
        <taxon>Mesorhabditinae</taxon>
        <taxon>Mesorhabditis</taxon>
    </lineage>
</organism>
<accession>A0AAF3F1B3</accession>
<dbReference type="AlphaFoldDB" id="A0AAF3F1B3"/>
<dbReference type="WBParaSite" id="MBELARI_LOCUS20225">
    <property type="protein sequence ID" value="MBELARI_LOCUS20225"/>
    <property type="gene ID" value="MBELARI_LOCUS20225"/>
</dbReference>
<evidence type="ECO:0000313" key="2">
    <source>
        <dbReference type="WBParaSite" id="MBELARI_LOCUS20225"/>
    </source>
</evidence>
<dbReference type="Proteomes" id="UP000887575">
    <property type="component" value="Unassembled WGS sequence"/>
</dbReference>
<proteinExistence type="predicted"/>
<keyword evidence="1" id="KW-1185">Reference proteome</keyword>
<sequence>MDHSKQALKKMFLKQKFFAVVQPSVPQMTTVGNVLKVFQKIRDEFADIDDSESKMVRAEFNGIRRSFHQFDEYENDE</sequence>
<reference evidence="2" key="1">
    <citation type="submission" date="2024-02" db="UniProtKB">
        <authorList>
            <consortium name="WormBaseParasite"/>
        </authorList>
    </citation>
    <scope>IDENTIFICATION</scope>
</reference>
<name>A0AAF3F1B3_9BILA</name>
<evidence type="ECO:0000313" key="1">
    <source>
        <dbReference type="Proteomes" id="UP000887575"/>
    </source>
</evidence>